<evidence type="ECO:0000259" key="1">
    <source>
        <dbReference type="Pfam" id="PF00534"/>
    </source>
</evidence>
<organism evidence="2">
    <name type="scientific">marine sediment metagenome</name>
    <dbReference type="NCBI Taxonomy" id="412755"/>
    <lineage>
        <taxon>unclassified sequences</taxon>
        <taxon>metagenomes</taxon>
        <taxon>ecological metagenomes</taxon>
    </lineage>
</organism>
<comment type="caution">
    <text evidence="2">The sequence shown here is derived from an EMBL/GenBank/DDBJ whole genome shotgun (WGS) entry which is preliminary data.</text>
</comment>
<protein>
    <recommendedName>
        <fullName evidence="1">Glycosyl transferase family 1 domain-containing protein</fullName>
    </recommendedName>
</protein>
<dbReference type="Pfam" id="PF00534">
    <property type="entry name" value="Glycos_transf_1"/>
    <property type="match status" value="1"/>
</dbReference>
<evidence type="ECO:0000313" key="2">
    <source>
        <dbReference type="EMBL" id="KKL62226.1"/>
    </source>
</evidence>
<dbReference type="AlphaFoldDB" id="A0A0F9E7N9"/>
<proteinExistence type="predicted"/>
<reference evidence="2" key="1">
    <citation type="journal article" date="2015" name="Nature">
        <title>Complex archaea that bridge the gap between prokaryotes and eukaryotes.</title>
        <authorList>
            <person name="Spang A."/>
            <person name="Saw J.H."/>
            <person name="Jorgensen S.L."/>
            <person name="Zaremba-Niedzwiedzka K."/>
            <person name="Martijn J."/>
            <person name="Lind A.E."/>
            <person name="van Eijk R."/>
            <person name="Schleper C."/>
            <person name="Guy L."/>
            <person name="Ettema T.J."/>
        </authorList>
    </citation>
    <scope>NUCLEOTIDE SEQUENCE</scope>
</reference>
<dbReference type="InterPro" id="IPR001296">
    <property type="entry name" value="Glyco_trans_1"/>
</dbReference>
<dbReference type="CDD" id="cd03811">
    <property type="entry name" value="GT4_GT28_WabH-like"/>
    <property type="match status" value="1"/>
</dbReference>
<dbReference type="GO" id="GO:0016757">
    <property type="term" value="F:glycosyltransferase activity"/>
    <property type="evidence" value="ECO:0007669"/>
    <property type="project" value="InterPro"/>
</dbReference>
<name>A0A0F9E7N9_9ZZZZ</name>
<dbReference type="PANTHER" id="PTHR45947:SF3">
    <property type="entry name" value="SULFOQUINOVOSYL TRANSFERASE SQD2"/>
    <property type="match status" value="1"/>
</dbReference>
<feature type="non-terminal residue" evidence="2">
    <location>
        <position position="1"/>
    </location>
</feature>
<dbReference type="PANTHER" id="PTHR45947">
    <property type="entry name" value="SULFOQUINOVOSYL TRANSFERASE SQD2"/>
    <property type="match status" value="1"/>
</dbReference>
<feature type="domain" description="Glycosyl transferase family 1" evidence="1">
    <location>
        <begin position="74"/>
        <end position="225"/>
    </location>
</feature>
<dbReference type="EMBL" id="LAZR01028559">
    <property type="protein sequence ID" value="KKL62226.1"/>
    <property type="molecule type" value="Genomic_DNA"/>
</dbReference>
<dbReference type="SUPFAM" id="SSF53756">
    <property type="entry name" value="UDP-Glycosyltransferase/glycogen phosphorylase"/>
    <property type="match status" value="1"/>
</dbReference>
<sequence length="273" mass="30707">VYPKVKLIYMVRSYRLDYYFPSANEKTKKLFAKAYTINCVSRGIMERIQTDFDLKNVSFIKNPVDFDHIEALAAKATNNKEQYIVAAGRMSVDVKQFDKLIETYAKSDLPQKGIALKLLGDGKLMADYKKLAAALNIQEWVHFEGFQENPFPYFKNALFTVLCSKFEGSPRVLLESLACGTPVVATDVGGMKRIIDEGKTGVVIKNNDPYPFARKISRFLSMSCDKAASAESTRASVLRFGWSNIADAIISEYWTVLKDHSDGFNPIPSHTIL</sequence>
<accession>A0A0F9E7N9</accession>
<dbReference type="InterPro" id="IPR050194">
    <property type="entry name" value="Glycosyltransferase_grp1"/>
</dbReference>
<dbReference type="Gene3D" id="3.40.50.2000">
    <property type="entry name" value="Glycogen Phosphorylase B"/>
    <property type="match status" value="2"/>
</dbReference>
<gene>
    <name evidence="2" type="ORF">LCGC14_2187330</name>
</gene>